<dbReference type="AlphaFoldDB" id="A0A382S2P4"/>
<dbReference type="PROSITE" id="PS51257">
    <property type="entry name" value="PROKAR_LIPOPROTEIN"/>
    <property type="match status" value="1"/>
</dbReference>
<dbReference type="EMBL" id="UINC01125932">
    <property type="protein sequence ID" value="SVD04100.1"/>
    <property type="molecule type" value="Genomic_DNA"/>
</dbReference>
<organism evidence="2">
    <name type="scientific">marine metagenome</name>
    <dbReference type="NCBI Taxonomy" id="408172"/>
    <lineage>
        <taxon>unclassified sequences</taxon>
        <taxon>metagenomes</taxon>
        <taxon>ecological metagenomes</taxon>
    </lineage>
</organism>
<protein>
    <recommendedName>
        <fullName evidence="3">Lipoprotein</fullName>
    </recommendedName>
</protein>
<feature type="region of interest" description="Disordered" evidence="1">
    <location>
        <begin position="81"/>
        <end position="116"/>
    </location>
</feature>
<accession>A0A382S2P4</accession>
<evidence type="ECO:0000313" key="2">
    <source>
        <dbReference type="EMBL" id="SVD04100.1"/>
    </source>
</evidence>
<reference evidence="2" key="1">
    <citation type="submission" date="2018-05" db="EMBL/GenBank/DDBJ databases">
        <authorList>
            <person name="Lanie J.A."/>
            <person name="Ng W.-L."/>
            <person name="Kazmierczak K.M."/>
            <person name="Andrzejewski T.M."/>
            <person name="Davidsen T.M."/>
            <person name="Wayne K.J."/>
            <person name="Tettelin H."/>
            <person name="Glass J.I."/>
            <person name="Rusch D."/>
            <person name="Podicherti R."/>
            <person name="Tsui H.-C.T."/>
            <person name="Winkler M.E."/>
        </authorList>
    </citation>
    <scope>NUCLEOTIDE SEQUENCE</scope>
</reference>
<evidence type="ECO:0000256" key="1">
    <source>
        <dbReference type="SAM" id="MobiDB-lite"/>
    </source>
</evidence>
<sequence length="116" mass="13321">MKKLIIILLLLTIGCGTYVKQPIASHVVAVTMEGDTILVAIDKIRPNQYINFYPVYSRPYYYPYYNNYIYQWRNFTNKGTSSSNNNGYRTPPPKSIPIISPPDITTRPSATVLRKK</sequence>
<evidence type="ECO:0008006" key="3">
    <source>
        <dbReference type="Google" id="ProtNLM"/>
    </source>
</evidence>
<name>A0A382S2P4_9ZZZZ</name>
<feature type="compositionally biased region" description="Low complexity" evidence="1">
    <location>
        <begin position="96"/>
        <end position="109"/>
    </location>
</feature>
<proteinExistence type="predicted"/>
<gene>
    <name evidence="2" type="ORF">METZ01_LOCUS356954</name>
</gene>